<proteinExistence type="predicted"/>
<keyword evidence="3" id="KW-1185">Reference proteome</keyword>
<name>A0AAV7P029_PLEWA</name>
<evidence type="ECO:0000313" key="3">
    <source>
        <dbReference type="Proteomes" id="UP001066276"/>
    </source>
</evidence>
<gene>
    <name evidence="2" type="ORF">NDU88_008186</name>
</gene>
<protein>
    <submittedName>
        <fullName evidence="2">Uncharacterized protein</fullName>
    </submittedName>
</protein>
<evidence type="ECO:0000313" key="2">
    <source>
        <dbReference type="EMBL" id="KAJ1120003.1"/>
    </source>
</evidence>
<dbReference type="AlphaFoldDB" id="A0AAV7P029"/>
<evidence type="ECO:0000256" key="1">
    <source>
        <dbReference type="SAM" id="MobiDB-lite"/>
    </source>
</evidence>
<sequence>MHAPRVRRTQRALPLVGPTCINTPRAERKLNARAARPFRTARGEKAATTTESPAKQLSGSAPSLGKQTPNGGRKGTYLSSEERGSVTCLGPFILT</sequence>
<feature type="compositionally biased region" description="Basic residues" evidence="1">
    <location>
        <begin position="1"/>
        <end position="10"/>
    </location>
</feature>
<comment type="caution">
    <text evidence="2">The sequence shown here is derived from an EMBL/GenBank/DDBJ whole genome shotgun (WGS) entry which is preliminary data.</text>
</comment>
<dbReference type="EMBL" id="JANPWB010000012">
    <property type="protein sequence ID" value="KAJ1120003.1"/>
    <property type="molecule type" value="Genomic_DNA"/>
</dbReference>
<reference evidence="2" key="1">
    <citation type="journal article" date="2022" name="bioRxiv">
        <title>Sequencing and chromosome-scale assembly of the giantPleurodeles waltlgenome.</title>
        <authorList>
            <person name="Brown T."/>
            <person name="Elewa A."/>
            <person name="Iarovenko S."/>
            <person name="Subramanian E."/>
            <person name="Araus A.J."/>
            <person name="Petzold A."/>
            <person name="Susuki M."/>
            <person name="Suzuki K.-i.T."/>
            <person name="Hayashi T."/>
            <person name="Toyoda A."/>
            <person name="Oliveira C."/>
            <person name="Osipova E."/>
            <person name="Leigh N.D."/>
            <person name="Simon A."/>
            <person name="Yun M.H."/>
        </authorList>
    </citation>
    <scope>NUCLEOTIDE SEQUENCE</scope>
    <source>
        <strain evidence="2">20211129_DDA</strain>
        <tissue evidence="2">Liver</tissue>
    </source>
</reference>
<organism evidence="2 3">
    <name type="scientific">Pleurodeles waltl</name>
    <name type="common">Iberian ribbed newt</name>
    <dbReference type="NCBI Taxonomy" id="8319"/>
    <lineage>
        <taxon>Eukaryota</taxon>
        <taxon>Metazoa</taxon>
        <taxon>Chordata</taxon>
        <taxon>Craniata</taxon>
        <taxon>Vertebrata</taxon>
        <taxon>Euteleostomi</taxon>
        <taxon>Amphibia</taxon>
        <taxon>Batrachia</taxon>
        <taxon>Caudata</taxon>
        <taxon>Salamandroidea</taxon>
        <taxon>Salamandridae</taxon>
        <taxon>Pleurodelinae</taxon>
        <taxon>Pleurodeles</taxon>
    </lineage>
</organism>
<feature type="compositionally biased region" description="Polar residues" evidence="1">
    <location>
        <begin position="47"/>
        <end position="70"/>
    </location>
</feature>
<feature type="region of interest" description="Disordered" evidence="1">
    <location>
        <begin position="1"/>
        <end position="79"/>
    </location>
</feature>
<accession>A0AAV7P029</accession>
<dbReference type="Proteomes" id="UP001066276">
    <property type="component" value="Chromosome 8"/>
</dbReference>